<dbReference type="CDD" id="cd00586">
    <property type="entry name" value="4HBT"/>
    <property type="match status" value="1"/>
</dbReference>
<dbReference type="GO" id="GO:0047617">
    <property type="term" value="F:fatty acyl-CoA hydrolase activity"/>
    <property type="evidence" value="ECO:0007669"/>
    <property type="project" value="TreeGrafter"/>
</dbReference>
<name>A0A1M7M7J7_RUMFL</name>
<reference evidence="1 2" key="1">
    <citation type="submission" date="2016-11" db="EMBL/GenBank/DDBJ databases">
        <authorList>
            <person name="Jaros S."/>
            <person name="Januszkiewicz K."/>
            <person name="Wedrychowicz H."/>
        </authorList>
    </citation>
    <scope>NUCLEOTIDE SEQUENCE [LARGE SCALE GENOMIC DNA]</scope>
    <source>
        <strain evidence="1 2">Y1</strain>
    </source>
</reference>
<sequence length="136" mass="15463">MKKTSYHLTVRGYELDSFGHVNNAVYLQYAETALWNFYKVCGVLGILEEEGLFPVIMESSQRYMHELHLLDEVRIDTEVTCSGGIVSYRHKIINETTGLVSCKVTGKLVYVNKERIICDIPDGLRACIEGKDNDNK</sequence>
<dbReference type="PANTHER" id="PTHR31793:SF24">
    <property type="entry name" value="LONG-CHAIN ACYL-COA THIOESTERASE FADM"/>
    <property type="match status" value="1"/>
</dbReference>
<dbReference type="EMBL" id="FRCT01000019">
    <property type="protein sequence ID" value="SHM86727.1"/>
    <property type="molecule type" value="Genomic_DNA"/>
</dbReference>
<dbReference type="Gene3D" id="3.10.129.10">
    <property type="entry name" value="Hotdog Thioesterase"/>
    <property type="match status" value="1"/>
</dbReference>
<dbReference type="InterPro" id="IPR050563">
    <property type="entry name" value="4-hydroxybenzoyl-CoA_TE"/>
</dbReference>
<evidence type="ECO:0000313" key="2">
    <source>
        <dbReference type="Proteomes" id="UP000184394"/>
    </source>
</evidence>
<dbReference type="InterPro" id="IPR029069">
    <property type="entry name" value="HotDog_dom_sf"/>
</dbReference>
<proteinExistence type="predicted"/>
<gene>
    <name evidence="1" type="ORF">SAMN04487860_11952</name>
</gene>
<evidence type="ECO:0000313" key="1">
    <source>
        <dbReference type="EMBL" id="SHM86727.1"/>
    </source>
</evidence>
<organism evidence="1 2">
    <name type="scientific">Ruminococcus flavefaciens</name>
    <dbReference type="NCBI Taxonomy" id="1265"/>
    <lineage>
        <taxon>Bacteria</taxon>
        <taxon>Bacillati</taxon>
        <taxon>Bacillota</taxon>
        <taxon>Clostridia</taxon>
        <taxon>Eubacteriales</taxon>
        <taxon>Oscillospiraceae</taxon>
        <taxon>Ruminococcus</taxon>
    </lineage>
</organism>
<dbReference type="Proteomes" id="UP000184394">
    <property type="component" value="Unassembled WGS sequence"/>
</dbReference>
<dbReference type="SUPFAM" id="SSF54637">
    <property type="entry name" value="Thioesterase/thiol ester dehydrase-isomerase"/>
    <property type="match status" value="1"/>
</dbReference>
<accession>A0A1M7M7J7</accession>
<dbReference type="PANTHER" id="PTHR31793">
    <property type="entry name" value="4-HYDROXYBENZOYL-COA THIOESTERASE FAMILY MEMBER"/>
    <property type="match status" value="1"/>
</dbReference>
<dbReference type="Pfam" id="PF13279">
    <property type="entry name" value="4HBT_2"/>
    <property type="match status" value="1"/>
</dbReference>
<dbReference type="AlphaFoldDB" id="A0A1M7M7J7"/>
<dbReference type="OrthoDB" id="9801517at2"/>
<dbReference type="RefSeq" id="WP_072952308.1">
    <property type="nucleotide sequence ID" value="NZ_FRCT01000019.1"/>
</dbReference>
<protein>
    <submittedName>
        <fullName evidence="1">Acyl-CoA thioester hydrolase</fullName>
    </submittedName>
</protein>
<keyword evidence="1" id="KW-0378">Hydrolase</keyword>